<evidence type="ECO:0000256" key="1">
    <source>
        <dbReference type="ARBA" id="ARBA00004173"/>
    </source>
</evidence>
<proteinExistence type="predicted"/>
<evidence type="ECO:0000256" key="6">
    <source>
        <dbReference type="ARBA" id="ARBA00023136"/>
    </source>
</evidence>
<evidence type="ECO:0000256" key="2">
    <source>
        <dbReference type="ARBA" id="ARBA00004240"/>
    </source>
</evidence>
<gene>
    <name evidence="8" type="ORF">MARPO_0059s0034</name>
</gene>
<reference evidence="9" key="1">
    <citation type="journal article" date="2017" name="Cell">
        <title>Insights into land plant evolution garnered from the Marchantia polymorpha genome.</title>
        <authorList>
            <person name="Bowman J.L."/>
            <person name="Kohchi T."/>
            <person name="Yamato K.T."/>
            <person name="Jenkins J."/>
            <person name="Shu S."/>
            <person name="Ishizaki K."/>
            <person name="Yamaoka S."/>
            <person name="Nishihama R."/>
            <person name="Nakamura Y."/>
            <person name="Berger F."/>
            <person name="Adam C."/>
            <person name="Aki S.S."/>
            <person name="Althoff F."/>
            <person name="Araki T."/>
            <person name="Arteaga-Vazquez M.A."/>
            <person name="Balasubrmanian S."/>
            <person name="Barry K."/>
            <person name="Bauer D."/>
            <person name="Boehm C.R."/>
            <person name="Briginshaw L."/>
            <person name="Caballero-Perez J."/>
            <person name="Catarino B."/>
            <person name="Chen F."/>
            <person name="Chiyoda S."/>
            <person name="Chovatia M."/>
            <person name="Davies K.M."/>
            <person name="Delmans M."/>
            <person name="Demura T."/>
            <person name="Dierschke T."/>
            <person name="Dolan L."/>
            <person name="Dorantes-Acosta A.E."/>
            <person name="Eklund D.M."/>
            <person name="Florent S.N."/>
            <person name="Flores-Sandoval E."/>
            <person name="Fujiyama A."/>
            <person name="Fukuzawa H."/>
            <person name="Galik B."/>
            <person name="Grimanelli D."/>
            <person name="Grimwood J."/>
            <person name="Grossniklaus U."/>
            <person name="Hamada T."/>
            <person name="Haseloff J."/>
            <person name="Hetherington A.J."/>
            <person name="Higo A."/>
            <person name="Hirakawa Y."/>
            <person name="Hundley H.N."/>
            <person name="Ikeda Y."/>
            <person name="Inoue K."/>
            <person name="Inoue S.I."/>
            <person name="Ishida S."/>
            <person name="Jia Q."/>
            <person name="Kakita M."/>
            <person name="Kanazawa T."/>
            <person name="Kawai Y."/>
            <person name="Kawashima T."/>
            <person name="Kennedy M."/>
            <person name="Kinose K."/>
            <person name="Kinoshita T."/>
            <person name="Kohara Y."/>
            <person name="Koide E."/>
            <person name="Komatsu K."/>
            <person name="Kopischke S."/>
            <person name="Kubo M."/>
            <person name="Kyozuka J."/>
            <person name="Lagercrantz U."/>
            <person name="Lin S.S."/>
            <person name="Lindquist E."/>
            <person name="Lipzen A.M."/>
            <person name="Lu C.W."/>
            <person name="De Luna E."/>
            <person name="Martienssen R.A."/>
            <person name="Minamino N."/>
            <person name="Mizutani M."/>
            <person name="Mizutani M."/>
            <person name="Mochizuki N."/>
            <person name="Monte I."/>
            <person name="Mosher R."/>
            <person name="Nagasaki H."/>
            <person name="Nakagami H."/>
            <person name="Naramoto S."/>
            <person name="Nishitani K."/>
            <person name="Ohtani M."/>
            <person name="Okamoto T."/>
            <person name="Okumura M."/>
            <person name="Phillips J."/>
            <person name="Pollak B."/>
            <person name="Reinders A."/>
            <person name="Rovekamp M."/>
            <person name="Sano R."/>
            <person name="Sawa S."/>
            <person name="Schmid M.W."/>
            <person name="Shirakawa M."/>
            <person name="Solano R."/>
            <person name="Spunde A."/>
            <person name="Suetsugu N."/>
            <person name="Sugano S."/>
            <person name="Sugiyama A."/>
            <person name="Sun R."/>
            <person name="Suzuki Y."/>
            <person name="Takenaka M."/>
            <person name="Takezawa D."/>
            <person name="Tomogane H."/>
            <person name="Tsuzuki M."/>
            <person name="Ueda T."/>
            <person name="Umeda M."/>
            <person name="Ward J.M."/>
            <person name="Watanabe Y."/>
            <person name="Yazaki K."/>
            <person name="Yokoyama R."/>
            <person name="Yoshitake Y."/>
            <person name="Yotsui I."/>
            <person name="Zachgo S."/>
            <person name="Schmutz J."/>
        </authorList>
    </citation>
    <scope>NUCLEOTIDE SEQUENCE [LARGE SCALE GENOMIC DNA]</scope>
    <source>
        <strain evidence="9">Tak-1</strain>
    </source>
</reference>
<name>A0A2R6WTE9_MARPO</name>
<dbReference type="SUPFAM" id="SSF52540">
    <property type="entry name" value="P-loop containing nucleoside triphosphate hydrolases"/>
    <property type="match status" value="1"/>
</dbReference>
<comment type="subcellular location">
    <subcellularLocation>
        <location evidence="2">Endoplasmic reticulum</location>
    </subcellularLocation>
    <subcellularLocation>
        <location evidence="3">Membrane</location>
    </subcellularLocation>
    <subcellularLocation>
        <location evidence="1">Mitochondrion</location>
    </subcellularLocation>
</comment>
<dbReference type="Gene3D" id="1.10.8.430">
    <property type="entry name" value="Helical domain of apoptotic protease-activating factors"/>
    <property type="match status" value="1"/>
</dbReference>
<dbReference type="InterPro" id="IPR027417">
    <property type="entry name" value="P-loop_NTPase"/>
</dbReference>
<dbReference type="AlphaFoldDB" id="A0A2R6WTE9"/>
<organism evidence="8 9">
    <name type="scientific">Marchantia polymorpha</name>
    <name type="common">Common liverwort</name>
    <name type="synonym">Marchantia aquatica</name>
    <dbReference type="NCBI Taxonomy" id="3197"/>
    <lineage>
        <taxon>Eukaryota</taxon>
        <taxon>Viridiplantae</taxon>
        <taxon>Streptophyta</taxon>
        <taxon>Embryophyta</taxon>
        <taxon>Marchantiophyta</taxon>
        <taxon>Marchantiopsida</taxon>
        <taxon>Marchantiidae</taxon>
        <taxon>Marchantiales</taxon>
        <taxon>Marchantiaceae</taxon>
        <taxon>Marchantia</taxon>
    </lineage>
</organism>
<accession>A0A2R6WTE9</accession>
<dbReference type="PRINTS" id="PR00364">
    <property type="entry name" value="DISEASERSIST"/>
</dbReference>
<evidence type="ECO:0000256" key="4">
    <source>
        <dbReference type="ARBA" id="ARBA00022824"/>
    </source>
</evidence>
<dbReference type="SUPFAM" id="SSF52058">
    <property type="entry name" value="L domain-like"/>
    <property type="match status" value="1"/>
</dbReference>
<evidence type="ECO:0000313" key="9">
    <source>
        <dbReference type="Proteomes" id="UP000244005"/>
    </source>
</evidence>
<sequence length="917" mass="104041">MSLPPADSATAALRVNRLSDSIYELYKPGVESLLDIVFFHGLQLSHTSDAHVSTWRSRGSQKEVWPMTWLPEEFPRARILSVNYDACITTSAERGRLDLYCTAESLMEDLKSAKEGQHPWRPVILVGHSYGGLVIKQLCLHAHFSESLDRSQSPMAGFLNCVRGIFFYGTPHRGMSSFFSPNGTELKDASPLLKYVKVLCAESARLHQYFDSLRLIHKWSIAGVGESKVTLFFTPEGKSQSEMIVGEGSARYHNFTMEAEDHYSLCQPESRTSNTYKRLTAFIQSTDIKKVVPSSALIEVPKMAMMLHYILFEKVQDILRIAPAIALCGMGGIGKTTLAKLLFNKLSAEFEYTCFLQLPKGEINGDYMKELEGRVCSSMHHHGLKVALMGKVCDWTHLTLKRLLLVLDDIDNNRHVEFLKHISSVNNCANSRYIVTSRSLEYLNRCIVTSGDRDIDACVFNVEYLNFKSSKELFMSHAFPYPTKPSPSLAEWVDKIVAKCDGLPLTLEVMGSYLKKKDSESIWSQCFDALDEAENISDWDERLWAKLEVSYKTLKPDEKEIFLDAATFFNNSIWNLREAKSCWRVLYGYQDIRCRTLVDLCLVYDVGEMEGIQMHEQMRSLGMKLARTWGNNRICRTWTKSNVLSTSSNTNMKIEEVITLRLEDSMPLNSSKIGEMKKLRYLDSKKELMLDEVGGMLSKTVVLLRLRGKVNSLCDLVDRGRDRLAVLDLKAPLTCLPTTVSELRNLEILKFQDCLFEDLPETFGQLPRLRHLTFSSCHRLRSLPEAVGRLSELRCLELHHCFNFIAFPDSFVQLPRLESLIMTTLRNLQRLPEGFGNLSQLQLLIISKADVISELPESFGQLPRLETLIMMTLRNLQRLPEGFGNLSQLQQIVYYICGLGCELRPGCFGAGGHNAST</sequence>
<dbReference type="InterPro" id="IPR029058">
    <property type="entry name" value="AB_hydrolase_fold"/>
</dbReference>
<dbReference type="InterPro" id="IPR052374">
    <property type="entry name" value="SERAC1"/>
</dbReference>
<feature type="domain" description="NB-ARC" evidence="7">
    <location>
        <begin position="324"/>
        <end position="480"/>
    </location>
</feature>
<dbReference type="GO" id="GO:0005783">
    <property type="term" value="C:endoplasmic reticulum"/>
    <property type="evidence" value="ECO:0007669"/>
    <property type="project" value="UniProtKB-SubCell"/>
</dbReference>
<keyword evidence="4" id="KW-0256">Endoplasmic reticulum</keyword>
<keyword evidence="5" id="KW-0496">Mitochondrion</keyword>
<protein>
    <recommendedName>
        <fullName evidence="7">NB-ARC domain-containing protein</fullName>
    </recommendedName>
</protein>
<dbReference type="Gene3D" id="3.80.10.10">
    <property type="entry name" value="Ribonuclease Inhibitor"/>
    <property type="match status" value="1"/>
</dbReference>
<evidence type="ECO:0000256" key="5">
    <source>
        <dbReference type="ARBA" id="ARBA00023128"/>
    </source>
</evidence>
<keyword evidence="9" id="KW-1185">Reference proteome</keyword>
<dbReference type="Gene3D" id="3.40.50.300">
    <property type="entry name" value="P-loop containing nucleotide triphosphate hydrolases"/>
    <property type="match status" value="1"/>
</dbReference>
<keyword evidence="6" id="KW-0472">Membrane</keyword>
<dbReference type="PANTHER" id="PTHR48182">
    <property type="entry name" value="PROTEIN SERAC1"/>
    <property type="match status" value="1"/>
</dbReference>
<dbReference type="InterPro" id="IPR042197">
    <property type="entry name" value="Apaf_helical"/>
</dbReference>
<evidence type="ECO:0000313" key="8">
    <source>
        <dbReference type="EMBL" id="PTQ37084.1"/>
    </source>
</evidence>
<dbReference type="SUPFAM" id="SSF53474">
    <property type="entry name" value="alpha/beta-Hydrolases"/>
    <property type="match status" value="1"/>
</dbReference>
<dbReference type="Pfam" id="PF00931">
    <property type="entry name" value="NB-ARC"/>
    <property type="match status" value="1"/>
</dbReference>
<dbReference type="Proteomes" id="UP000244005">
    <property type="component" value="Unassembled WGS sequence"/>
</dbReference>
<dbReference type="GO" id="GO:0043531">
    <property type="term" value="F:ADP binding"/>
    <property type="evidence" value="ECO:0007669"/>
    <property type="project" value="InterPro"/>
</dbReference>
<dbReference type="EMBL" id="KZ772731">
    <property type="protein sequence ID" value="PTQ37084.1"/>
    <property type="molecule type" value="Genomic_DNA"/>
</dbReference>
<dbReference type="GO" id="GO:0016020">
    <property type="term" value="C:membrane"/>
    <property type="evidence" value="ECO:0007669"/>
    <property type="project" value="UniProtKB-SubCell"/>
</dbReference>
<dbReference type="PANTHER" id="PTHR48182:SF2">
    <property type="entry name" value="PROTEIN SERAC1"/>
    <property type="match status" value="1"/>
</dbReference>
<dbReference type="Gene3D" id="3.40.50.1820">
    <property type="entry name" value="alpha/beta hydrolase"/>
    <property type="match status" value="1"/>
</dbReference>
<dbReference type="InterPro" id="IPR032675">
    <property type="entry name" value="LRR_dom_sf"/>
</dbReference>
<evidence type="ECO:0000256" key="3">
    <source>
        <dbReference type="ARBA" id="ARBA00004370"/>
    </source>
</evidence>
<dbReference type="GO" id="GO:0005739">
    <property type="term" value="C:mitochondrion"/>
    <property type="evidence" value="ECO:0007669"/>
    <property type="project" value="UniProtKB-SubCell"/>
</dbReference>
<dbReference type="InterPro" id="IPR002182">
    <property type="entry name" value="NB-ARC"/>
</dbReference>
<evidence type="ECO:0000259" key="7">
    <source>
        <dbReference type="Pfam" id="PF00931"/>
    </source>
</evidence>
<dbReference type="OrthoDB" id="1357022at2759"/>